<keyword evidence="6" id="KW-1185">Reference proteome</keyword>
<gene>
    <name evidence="5" type="ORF">NP493_506g01029</name>
</gene>
<evidence type="ECO:0000256" key="3">
    <source>
        <dbReference type="ARBA" id="ARBA00022801"/>
    </source>
</evidence>
<dbReference type="InterPro" id="IPR027417">
    <property type="entry name" value="P-loop_NTPase"/>
</dbReference>
<evidence type="ECO:0000313" key="6">
    <source>
        <dbReference type="Proteomes" id="UP001209878"/>
    </source>
</evidence>
<evidence type="ECO:0000313" key="5">
    <source>
        <dbReference type="EMBL" id="KAK2179202.1"/>
    </source>
</evidence>
<comment type="similarity">
    <text evidence="1">Belongs to the small GTPase superfamily. Ras family.</text>
</comment>
<dbReference type="EMBL" id="JAODUO010000505">
    <property type="protein sequence ID" value="KAK2179202.1"/>
    <property type="molecule type" value="Genomic_DNA"/>
</dbReference>
<dbReference type="GO" id="GO:0005525">
    <property type="term" value="F:GTP binding"/>
    <property type="evidence" value="ECO:0007669"/>
    <property type="project" value="InterPro"/>
</dbReference>
<sequence length="140" mass="15720">MDPSTLDTHVKWADGFVVLYSVMDIASFRHVEELLRKLCTNKTEEGSTPVVVAANKTDLTHSHAVSEDEGRELARLSHCAFYEISIAESVDGVQEVISELLRQIKCHCVASQVVSEKRSTLRGVKRVLKKKIYRSKSDTM</sequence>
<dbReference type="SUPFAM" id="SSF52540">
    <property type="entry name" value="P-loop containing nucleoside triphosphate hydrolases"/>
    <property type="match status" value="1"/>
</dbReference>
<comment type="caution">
    <text evidence="5">The sequence shown here is derived from an EMBL/GenBank/DDBJ whole genome shotgun (WGS) entry which is preliminary data.</text>
</comment>
<protein>
    <recommendedName>
        <fullName evidence="2">small monomeric GTPase</fullName>
        <ecNumber evidence="2">3.6.5.2</ecNumber>
    </recommendedName>
</protein>
<evidence type="ECO:0000256" key="4">
    <source>
        <dbReference type="ARBA" id="ARBA00048098"/>
    </source>
</evidence>
<accession>A0AAD9KX62</accession>
<keyword evidence="3" id="KW-0378">Hydrolase</keyword>
<reference evidence="5" key="1">
    <citation type="journal article" date="2023" name="Mol. Biol. Evol.">
        <title>Third-Generation Sequencing Reveals the Adaptive Role of the Epigenome in Three Deep-Sea Polychaetes.</title>
        <authorList>
            <person name="Perez M."/>
            <person name="Aroh O."/>
            <person name="Sun Y."/>
            <person name="Lan Y."/>
            <person name="Juniper S.K."/>
            <person name="Young C.R."/>
            <person name="Angers B."/>
            <person name="Qian P.Y."/>
        </authorList>
    </citation>
    <scope>NUCLEOTIDE SEQUENCE</scope>
    <source>
        <strain evidence="5">R07B-5</strain>
    </source>
</reference>
<dbReference type="Gene3D" id="3.40.50.300">
    <property type="entry name" value="P-loop containing nucleotide triphosphate hydrolases"/>
    <property type="match status" value="1"/>
</dbReference>
<dbReference type="Pfam" id="PF00071">
    <property type="entry name" value="Ras"/>
    <property type="match status" value="1"/>
</dbReference>
<dbReference type="InterPro" id="IPR051065">
    <property type="entry name" value="Ras-related_GTPase"/>
</dbReference>
<evidence type="ECO:0000256" key="2">
    <source>
        <dbReference type="ARBA" id="ARBA00011984"/>
    </source>
</evidence>
<dbReference type="PROSITE" id="PS51421">
    <property type="entry name" value="RAS"/>
    <property type="match status" value="1"/>
</dbReference>
<dbReference type="EC" id="3.6.5.2" evidence="2"/>
<dbReference type="PANTHER" id="PTHR45704">
    <property type="entry name" value="RAS-LIKE FAMILY MEMBER 11"/>
    <property type="match status" value="1"/>
</dbReference>
<dbReference type="GO" id="GO:0003925">
    <property type="term" value="F:G protein activity"/>
    <property type="evidence" value="ECO:0007669"/>
    <property type="project" value="UniProtKB-EC"/>
</dbReference>
<dbReference type="AlphaFoldDB" id="A0AAD9KX62"/>
<name>A0AAD9KX62_RIDPI</name>
<dbReference type="SMART" id="SM00173">
    <property type="entry name" value="RAS"/>
    <property type="match status" value="1"/>
</dbReference>
<comment type="catalytic activity">
    <reaction evidence="4">
        <text>GTP + H2O = GDP + phosphate + H(+)</text>
        <dbReference type="Rhea" id="RHEA:19669"/>
        <dbReference type="ChEBI" id="CHEBI:15377"/>
        <dbReference type="ChEBI" id="CHEBI:15378"/>
        <dbReference type="ChEBI" id="CHEBI:37565"/>
        <dbReference type="ChEBI" id="CHEBI:43474"/>
        <dbReference type="ChEBI" id="CHEBI:58189"/>
        <dbReference type="EC" id="3.6.5.2"/>
    </reaction>
</comment>
<organism evidence="5 6">
    <name type="scientific">Ridgeia piscesae</name>
    <name type="common">Tubeworm</name>
    <dbReference type="NCBI Taxonomy" id="27915"/>
    <lineage>
        <taxon>Eukaryota</taxon>
        <taxon>Metazoa</taxon>
        <taxon>Spiralia</taxon>
        <taxon>Lophotrochozoa</taxon>
        <taxon>Annelida</taxon>
        <taxon>Polychaeta</taxon>
        <taxon>Sedentaria</taxon>
        <taxon>Canalipalpata</taxon>
        <taxon>Sabellida</taxon>
        <taxon>Siboglinidae</taxon>
        <taxon>Ridgeia</taxon>
    </lineage>
</organism>
<proteinExistence type="inferred from homology"/>
<evidence type="ECO:0000256" key="1">
    <source>
        <dbReference type="ARBA" id="ARBA00008344"/>
    </source>
</evidence>
<dbReference type="PROSITE" id="PS51419">
    <property type="entry name" value="RAB"/>
    <property type="match status" value="1"/>
</dbReference>
<dbReference type="Proteomes" id="UP001209878">
    <property type="component" value="Unassembled WGS sequence"/>
</dbReference>
<dbReference type="SMART" id="SM00175">
    <property type="entry name" value="RAB"/>
    <property type="match status" value="1"/>
</dbReference>
<dbReference type="InterPro" id="IPR001806">
    <property type="entry name" value="Small_GTPase"/>
</dbReference>